<dbReference type="SUPFAM" id="SSF46689">
    <property type="entry name" value="Homeodomain-like"/>
    <property type="match status" value="1"/>
</dbReference>
<dbReference type="InterPro" id="IPR041347">
    <property type="entry name" value="MftR_C"/>
</dbReference>
<dbReference type="InterPro" id="IPR009057">
    <property type="entry name" value="Homeodomain-like_sf"/>
</dbReference>
<dbReference type="Pfam" id="PF00440">
    <property type="entry name" value="TetR_N"/>
    <property type="match status" value="1"/>
</dbReference>
<dbReference type="AlphaFoldDB" id="A0A5R8Z138"/>
<sequence>MEEGLRERKKRETRQRISDIATGLFLVRGFDNVTVAEVARAADVSVNTVFNYFRTKEDLFLDRSEESMDVLARVVRERRPGETAVEAVRRDFLAALDSGDWRYGINEGADVFVQRIRESPALQARIEMMSRHREERLAAVLADETEADPDDMTPSLVAAQIRAAVEALTRHFAMRRLAGEEGSGIVADLRAHAERAFDLLERGVGDYCLRPGPPAVSLPPAGERTTPAPR</sequence>
<evidence type="ECO:0000313" key="6">
    <source>
        <dbReference type="EMBL" id="TLP58716.1"/>
    </source>
</evidence>
<dbReference type="Pfam" id="PF17754">
    <property type="entry name" value="TetR_C_14"/>
    <property type="match status" value="1"/>
</dbReference>
<name>A0A5R8Z138_9ACTN</name>
<dbReference type="Proteomes" id="UP000309033">
    <property type="component" value="Unassembled WGS sequence"/>
</dbReference>
<accession>A0A5R8Z138</accession>
<dbReference type="GO" id="GO:0003700">
    <property type="term" value="F:DNA-binding transcription factor activity"/>
    <property type="evidence" value="ECO:0007669"/>
    <property type="project" value="TreeGrafter"/>
</dbReference>
<protein>
    <submittedName>
        <fullName evidence="6">TetR family transcriptional regulator</fullName>
    </submittedName>
</protein>
<feature type="DNA-binding region" description="H-T-H motif" evidence="4">
    <location>
        <begin position="34"/>
        <end position="53"/>
    </location>
</feature>
<dbReference type="Gene3D" id="1.10.357.10">
    <property type="entry name" value="Tetracycline Repressor, domain 2"/>
    <property type="match status" value="1"/>
</dbReference>
<dbReference type="InterPro" id="IPR001647">
    <property type="entry name" value="HTH_TetR"/>
</dbReference>
<dbReference type="PROSITE" id="PS50977">
    <property type="entry name" value="HTH_TETR_2"/>
    <property type="match status" value="1"/>
</dbReference>
<dbReference type="InterPro" id="IPR050109">
    <property type="entry name" value="HTH-type_TetR-like_transc_reg"/>
</dbReference>
<keyword evidence="2 4" id="KW-0238">DNA-binding</keyword>
<dbReference type="PANTHER" id="PTHR30055">
    <property type="entry name" value="HTH-TYPE TRANSCRIPTIONAL REGULATOR RUTR"/>
    <property type="match status" value="1"/>
</dbReference>
<evidence type="ECO:0000256" key="1">
    <source>
        <dbReference type="ARBA" id="ARBA00023015"/>
    </source>
</evidence>
<gene>
    <name evidence="6" type="ORF">FED44_17860</name>
</gene>
<keyword evidence="3" id="KW-0804">Transcription</keyword>
<proteinExistence type="predicted"/>
<dbReference type="PANTHER" id="PTHR30055:SF234">
    <property type="entry name" value="HTH-TYPE TRANSCRIPTIONAL REGULATOR BETI"/>
    <property type="match status" value="1"/>
</dbReference>
<dbReference type="EMBL" id="VANP01000006">
    <property type="protein sequence ID" value="TLP58716.1"/>
    <property type="molecule type" value="Genomic_DNA"/>
</dbReference>
<evidence type="ECO:0000256" key="4">
    <source>
        <dbReference type="PROSITE-ProRule" id="PRU00335"/>
    </source>
</evidence>
<organism evidence="6 7">
    <name type="scientific">Microbispora triticiradicis</name>
    <dbReference type="NCBI Taxonomy" id="2200763"/>
    <lineage>
        <taxon>Bacteria</taxon>
        <taxon>Bacillati</taxon>
        <taxon>Actinomycetota</taxon>
        <taxon>Actinomycetes</taxon>
        <taxon>Streptosporangiales</taxon>
        <taxon>Streptosporangiaceae</taxon>
        <taxon>Microbispora</taxon>
    </lineage>
</organism>
<dbReference type="OrthoDB" id="155497at2"/>
<evidence type="ECO:0000256" key="3">
    <source>
        <dbReference type="ARBA" id="ARBA00023163"/>
    </source>
</evidence>
<feature type="domain" description="HTH tetR-type" evidence="5">
    <location>
        <begin position="11"/>
        <end position="71"/>
    </location>
</feature>
<keyword evidence="7" id="KW-1185">Reference proteome</keyword>
<evidence type="ECO:0000259" key="5">
    <source>
        <dbReference type="PROSITE" id="PS50977"/>
    </source>
</evidence>
<dbReference type="PRINTS" id="PR00455">
    <property type="entry name" value="HTHTETR"/>
</dbReference>
<reference evidence="6" key="1">
    <citation type="submission" date="2019-05" db="EMBL/GenBank/DDBJ databases">
        <title>Isolation, diversity and antifungal activity of Actinobacteria from wheat.</title>
        <authorList>
            <person name="Yu B."/>
        </authorList>
    </citation>
    <scope>NUCLEOTIDE SEQUENCE [LARGE SCALE GENOMIC DNA]</scope>
    <source>
        <strain evidence="6">NEAU-HEGS1-5</strain>
    </source>
</reference>
<evidence type="ECO:0000256" key="2">
    <source>
        <dbReference type="ARBA" id="ARBA00023125"/>
    </source>
</evidence>
<dbReference type="Gene3D" id="1.10.10.60">
    <property type="entry name" value="Homeodomain-like"/>
    <property type="match status" value="1"/>
</dbReference>
<comment type="caution">
    <text evidence="6">The sequence shown here is derived from an EMBL/GenBank/DDBJ whole genome shotgun (WGS) entry which is preliminary data.</text>
</comment>
<dbReference type="GO" id="GO:0000976">
    <property type="term" value="F:transcription cis-regulatory region binding"/>
    <property type="evidence" value="ECO:0007669"/>
    <property type="project" value="TreeGrafter"/>
</dbReference>
<evidence type="ECO:0000313" key="7">
    <source>
        <dbReference type="Proteomes" id="UP000309033"/>
    </source>
</evidence>
<keyword evidence="1" id="KW-0805">Transcription regulation</keyword>